<dbReference type="InterPro" id="IPR002671">
    <property type="entry name" value="Ribosomal_eL22"/>
</dbReference>
<organism evidence="15">
    <name type="scientific">Candida tenuis (strain ATCC 10573 / BCRC 21748 / CBS 615 / JCM 9827 / NBRC 10315 / NRRL Y-1498 / VKM Y-70)</name>
    <name type="common">Yeast</name>
    <name type="synonym">Yamadazyma tenuis</name>
    <dbReference type="NCBI Taxonomy" id="590646"/>
    <lineage>
        <taxon>Eukaryota</taxon>
        <taxon>Fungi</taxon>
        <taxon>Dikarya</taxon>
        <taxon>Ascomycota</taxon>
        <taxon>Saccharomycotina</taxon>
        <taxon>Pichiomycetes</taxon>
        <taxon>Debaryomycetaceae</taxon>
        <taxon>Yamadazyma</taxon>
    </lineage>
</organism>
<dbReference type="Proteomes" id="UP000000707">
    <property type="component" value="Unassembled WGS sequence"/>
</dbReference>
<dbReference type="FunFam" id="1.20.1250.20:FF:000085">
    <property type="entry name" value="MFS peptide transporter Ptr2"/>
    <property type="match status" value="1"/>
</dbReference>
<dbReference type="Pfam" id="PF01776">
    <property type="entry name" value="Ribosomal_L22e"/>
    <property type="match status" value="1"/>
</dbReference>
<keyword evidence="15" id="KW-1185">Reference proteome</keyword>
<dbReference type="InterPro" id="IPR036259">
    <property type="entry name" value="MFS_trans_sf"/>
</dbReference>
<feature type="compositionally biased region" description="Polar residues" evidence="12">
    <location>
        <begin position="20"/>
        <end position="31"/>
    </location>
</feature>
<comment type="similarity">
    <text evidence="2 11">Belongs to the major facilitator superfamily. Proton-dependent oligopeptide transporter (POT/PTR) (TC 2.A.17) family.</text>
</comment>
<evidence type="ECO:0000256" key="5">
    <source>
        <dbReference type="ARBA" id="ARBA00022692"/>
    </source>
</evidence>
<evidence type="ECO:0000256" key="13">
    <source>
        <dbReference type="SAM" id="Phobius"/>
    </source>
</evidence>
<dbReference type="eggNOG" id="KOG1237">
    <property type="taxonomic scope" value="Eukaryota"/>
</dbReference>
<dbReference type="Pfam" id="PF00854">
    <property type="entry name" value="PTR2"/>
    <property type="match status" value="1"/>
</dbReference>
<evidence type="ECO:0000256" key="2">
    <source>
        <dbReference type="ARBA" id="ARBA00005982"/>
    </source>
</evidence>
<evidence type="ECO:0000256" key="12">
    <source>
        <dbReference type="SAM" id="MobiDB-lite"/>
    </source>
</evidence>
<dbReference type="FunFam" id="3.30.1360.210:FF:000003">
    <property type="entry name" value="60S ribosomal protein L22-B"/>
    <property type="match status" value="1"/>
</dbReference>
<dbReference type="Gene3D" id="1.20.1250.20">
    <property type="entry name" value="MFS general substrate transporter like domains"/>
    <property type="match status" value="1"/>
</dbReference>
<protein>
    <recommendedName>
        <fullName evidence="16">PTR2-domain-containing protein</fullName>
    </recommendedName>
</protein>
<keyword evidence="9 13" id="KW-0472">Membrane</keyword>
<dbReference type="HOGENOM" id="CLU_004790_4_3_1"/>
<feature type="compositionally biased region" description="Basic and acidic residues" evidence="12">
    <location>
        <begin position="1"/>
        <end position="19"/>
    </location>
</feature>
<dbReference type="STRING" id="590646.G3B615"/>
<name>G3B615_CANTC</name>
<feature type="region of interest" description="Disordered" evidence="12">
    <location>
        <begin position="1"/>
        <end position="33"/>
    </location>
</feature>
<evidence type="ECO:0000256" key="8">
    <source>
        <dbReference type="ARBA" id="ARBA00022989"/>
    </source>
</evidence>
<dbReference type="SUPFAM" id="SSF103473">
    <property type="entry name" value="MFS general substrate transporter"/>
    <property type="match status" value="2"/>
</dbReference>
<keyword evidence="6" id="KW-0653">Protein transport</keyword>
<comment type="similarity">
    <text evidence="3">Belongs to the eukaryotic ribosomal protein eL22 family.</text>
</comment>
<evidence type="ECO:0000256" key="9">
    <source>
        <dbReference type="ARBA" id="ARBA00023136"/>
    </source>
</evidence>
<dbReference type="GO" id="GO:0005886">
    <property type="term" value="C:plasma membrane"/>
    <property type="evidence" value="ECO:0007669"/>
    <property type="project" value="UniProtKB-ARBA"/>
</dbReference>
<dbReference type="Gene3D" id="3.30.1360.210">
    <property type="match status" value="1"/>
</dbReference>
<evidence type="ECO:0000256" key="1">
    <source>
        <dbReference type="ARBA" id="ARBA00004141"/>
    </source>
</evidence>
<dbReference type="InterPro" id="IPR018456">
    <property type="entry name" value="PTR2_symporter_CS"/>
</dbReference>
<evidence type="ECO:0000256" key="4">
    <source>
        <dbReference type="ARBA" id="ARBA00022448"/>
    </source>
</evidence>
<dbReference type="GO" id="GO:0003735">
    <property type="term" value="F:structural constituent of ribosome"/>
    <property type="evidence" value="ECO:0007669"/>
    <property type="project" value="InterPro"/>
</dbReference>
<keyword evidence="8 13" id="KW-1133">Transmembrane helix</keyword>
<feature type="transmembrane region" description="Helical" evidence="13">
    <location>
        <begin position="454"/>
        <end position="475"/>
    </location>
</feature>
<dbReference type="InterPro" id="IPR038526">
    <property type="entry name" value="Ribosomal_eL22_sf"/>
</dbReference>
<keyword evidence="6" id="KW-0571">Peptide transport</keyword>
<feature type="transmembrane region" description="Helical" evidence="13">
    <location>
        <begin position="495"/>
        <end position="513"/>
    </location>
</feature>
<dbReference type="GO" id="GO:0071916">
    <property type="term" value="F:dipeptide transmembrane transporter activity"/>
    <property type="evidence" value="ECO:0007669"/>
    <property type="project" value="UniProtKB-ARBA"/>
</dbReference>
<feature type="transmembrane region" description="Helical" evidence="13">
    <location>
        <begin position="561"/>
        <end position="581"/>
    </location>
</feature>
<dbReference type="GO" id="GO:0022625">
    <property type="term" value="C:cytosolic large ribosomal subunit"/>
    <property type="evidence" value="ECO:0007669"/>
    <property type="project" value="UniProtKB-ARBA"/>
</dbReference>
<comment type="subcellular location">
    <subcellularLocation>
        <location evidence="1 11">Membrane</location>
        <topology evidence="1 11">Multi-pass membrane protein</topology>
    </subcellularLocation>
</comment>
<dbReference type="eggNOG" id="KOG3434">
    <property type="taxonomic scope" value="Eukaryota"/>
</dbReference>
<evidence type="ECO:0000256" key="11">
    <source>
        <dbReference type="RuleBase" id="RU003755"/>
    </source>
</evidence>
<evidence type="ECO:0000256" key="7">
    <source>
        <dbReference type="ARBA" id="ARBA00022980"/>
    </source>
</evidence>
<feature type="transmembrane region" description="Helical" evidence="13">
    <location>
        <begin position="533"/>
        <end position="555"/>
    </location>
</feature>
<feature type="transmembrane region" description="Helical" evidence="13">
    <location>
        <begin position="258"/>
        <end position="276"/>
    </location>
</feature>
<feature type="transmembrane region" description="Helical" evidence="13">
    <location>
        <begin position="282"/>
        <end position="304"/>
    </location>
</feature>
<sequence length="785" mass="87732">MSVDLKEKPVTPPVTDDKSQTLNEESWSDNISEAEDYDFDDERNYNTNYVDELNPRGLRFPTKEESRTLRRVLGHAPTVVYLICLVELAERASYYSTQGLLTNFIQRPLPAGSTTGSVPKGPGSGDLSAGALGMGLQTATALTLLLTFLAYVVPLYGGYIADTKIGKLKAIWIGVGAGFISHVLFIIAGIPSVISSGHAIAPTILAILSLCFGTGFIKPNLLPLIMNQYRFETDVVKVLASGEKVIVDREKTLERMTLFFYWCINIGAFFQLATSYCARDVGYWLAFFVPIIMYLVLPLVLFFVGPRLIKEEVQGSVMTEFVKILRVSYQRGWIARLKSGEFWEWAKPTNMVARGVTTYRKTKAITWTDQWVLDIKQTINACKIFIYFPIYLMNDGGIGSIQTSQAGSMSLNGVPNDLFNNFNPLAIIIFIPILDYLIYPLLRKNKIDFKPVHRITLGFVIAALSQVAGAVVQHFIYKKSPCGNHASSEGCTAPISAWVEVLLYIMQAVSECFANTTSYELAYTRSPPHLKSLVMSICLFMSAISAAISQAITPALTDPHITWAFVAMAIIGVLFAVAFFLHFRNLHIEMEQERILREAAERQFSTMISHGGLENDKNLEAVTSIKSAVVYERSGLSPMVKKSFSYSTTSVFFIMAPIMAKGFDISLVRTSKKSKTAKKFVVDCSAPIENDVFDQEAYVKYLVEHIKVEGIVGNLGDDISVTAEGNKVVVVSNAKFSGKYLKYLTKRYLKKNQIRDWIRFVSVKQNQYKLQFYNVGEDEEEEDEE</sequence>
<keyword evidence="4 11" id="KW-0813">Transport</keyword>
<accession>G3B615</accession>
<feature type="transmembrane region" description="Helical" evidence="13">
    <location>
        <begin position="384"/>
        <end position="402"/>
    </location>
</feature>
<evidence type="ECO:0000256" key="6">
    <source>
        <dbReference type="ARBA" id="ARBA00022856"/>
    </source>
</evidence>
<reference evidence="14 15" key="1">
    <citation type="journal article" date="2011" name="Proc. Natl. Acad. Sci. U.S.A.">
        <title>Comparative genomics of xylose-fermenting fungi for enhanced biofuel production.</title>
        <authorList>
            <person name="Wohlbach D.J."/>
            <person name="Kuo A."/>
            <person name="Sato T.K."/>
            <person name="Potts K.M."/>
            <person name="Salamov A.A."/>
            <person name="LaButti K.M."/>
            <person name="Sun H."/>
            <person name="Clum A."/>
            <person name="Pangilinan J.L."/>
            <person name="Lindquist E.A."/>
            <person name="Lucas S."/>
            <person name="Lapidus A."/>
            <person name="Jin M."/>
            <person name="Gunawan C."/>
            <person name="Balan V."/>
            <person name="Dale B.E."/>
            <person name="Jeffries T.W."/>
            <person name="Zinkel R."/>
            <person name="Barry K.W."/>
            <person name="Grigoriev I.V."/>
            <person name="Gasch A.P."/>
        </authorList>
    </citation>
    <scope>NUCLEOTIDE SEQUENCE [LARGE SCALE GENOMIC DNA]</scope>
    <source>
        <strain evidence="15">ATCC 10573 / BCRC 21748 / CBS 615 / JCM 9827 / NBRC 10315 / NRRL Y-1498 / VKM Y-70</strain>
    </source>
</reference>
<feature type="transmembrane region" description="Helical" evidence="13">
    <location>
        <begin position="422"/>
        <end position="442"/>
    </location>
</feature>
<dbReference type="PANTHER" id="PTHR11654">
    <property type="entry name" value="OLIGOPEPTIDE TRANSPORTER-RELATED"/>
    <property type="match status" value="1"/>
</dbReference>
<evidence type="ECO:0000256" key="3">
    <source>
        <dbReference type="ARBA" id="ARBA00007817"/>
    </source>
</evidence>
<proteinExistence type="inferred from homology"/>
<dbReference type="GO" id="GO:0002181">
    <property type="term" value="P:cytoplasmic translation"/>
    <property type="evidence" value="ECO:0007669"/>
    <property type="project" value="UniProtKB-ARBA"/>
</dbReference>
<feature type="transmembrane region" description="Helical" evidence="13">
    <location>
        <begin position="171"/>
        <end position="194"/>
    </location>
</feature>
<dbReference type="PROSITE" id="PS01023">
    <property type="entry name" value="PTR2_2"/>
    <property type="match status" value="1"/>
</dbReference>
<evidence type="ECO:0000313" key="15">
    <source>
        <dbReference type="Proteomes" id="UP000000707"/>
    </source>
</evidence>
<feature type="transmembrane region" description="Helical" evidence="13">
    <location>
        <begin position="200"/>
        <end position="217"/>
    </location>
</feature>
<keyword evidence="7" id="KW-0689">Ribosomal protein</keyword>
<keyword evidence="10" id="KW-0687">Ribonucleoprotein</keyword>
<gene>
    <name evidence="14" type="ORF">CANTEDRAFT_135183</name>
</gene>
<evidence type="ECO:0000256" key="10">
    <source>
        <dbReference type="ARBA" id="ARBA00023274"/>
    </source>
</evidence>
<evidence type="ECO:0008006" key="16">
    <source>
        <dbReference type="Google" id="ProtNLM"/>
    </source>
</evidence>
<feature type="transmembrane region" description="Helical" evidence="13">
    <location>
        <begin position="139"/>
        <end position="159"/>
    </location>
</feature>
<dbReference type="InterPro" id="IPR000109">
    <property type="entry name" value="POT_fam"/>
</dbReference>
<evidence type="ECO:0000313" key="14">
    <source>
        <dbReference type="EMBL" id="EGV63354.1"/>
    </source>
</evidence>
<feature type="transmembrane region" description="Helical" evidence="13">
    <location>
        <begin position="643"/>
        <end position="663"/>
    </location>
</feature>
<dbReference type="OrthoDB" id="8904098at2759"/>
<keyword evidence="5 11" id="KW-0812">Transmembrane</keyword>
<dbReference type="EMBL" id="GL996524">
    <property type="protein sequence ID" value="EGV63354.1"/>
    <property type="molecule type" value="Genomic_DNA"/>
</dbReference>
<dbReference type="AlphaFoldDB" id="G3B615"/>